<feature type="non-terminal residue" evidence="3">
    <location>
        <position position="1"/>
    </location>
</feature>
<reference evidence="3 4" key="1">
    <citation type="submission" date="2019-09" db="EMBL/GenBank/DDBJ databases">
        <title>Bird 10,000 Genomes (B10K) Project - Family phase.</title>
        <authorList>
            <person name="Zhang G."/>
        </authorList>
    </citation>
    <scope>NUCLEOTIDE SEQUENCE [LARGE SCALE GENOMIC DNA]</scope>
    <source>
        <strain evidence="3">B10K-DU-001-78</strain>
        <tissue evidence="3">Muscle</tissue>
    </source>
</reference>
<comment type="caution">
    <text evidence="3">The sequence shown here is derived from an EMBL/GenBank/DDBJ whole genome shotgun (WGS) entry which is preliminary data.</text>
</comment>
<organism evidence="3 4">
    <name type="scientific">Indicator maculatus</name>
    <name type="common">spotted honeyguide</name>
    <dbReference type="NCBI Taxonomy" id="545262"/>
    <lineage>
        <taxon>Eukaryota</taxon>
        <taxon>Metazoa</taxon>
        <taxon>Chordata</taxon>
        <taxon>Craniata</taxon>
        <taxon>Vertebrata</taxon>
        <taxon>Euteleostomi</taxon>
        <taxon>Archelosauria</taxon>
        <taxon>Archosauria</taxon>
        <taxon>Dinosauria</taxon>
        <taxon>Saurischia</taxon>
        <taxon>Theropoda</taxon>
        <taxon>Coelurosauria</taxon>
        <taxon>Aves</taxon>
        <taxon>Neognathae</taxon>
        <taxon>Neoaves</taxon>
        <taxon>Telluraves</taxon>
        <taxon>Coraciimorphae</taxon>
        <taxon>Piciformes</taxon>
        <taxon>Indicatoridae</taxon>
        <taxon>Indicator</taxon>
    </lineage>
</organism>
<evidence type="ECO:0000259" key="2">
    <source>
        <dbReference type="PROSITE" id="PS50158"/>
    </source>
</evidence>
<protein>
    <submittedName>
        <fullName evidence="3">POK9 protein</fullName>
    </submittedName>
</protein>
<dbReference type="InterPro" id="IPR008916">
    <property type="entry name" value="Retrov_capsid_C"/>
</dbReference>
<feature type="domain" description="CCHC-type" evidence="2">
    <location>
        <begin position="55"/>
        <end position="68"/>
    </location>
</feature>
<dbReference type="PROSITE" id="PS50158">
    <property type="entry name" value="ZF_CCHC"/>
    <property type="match status" value="1"/>
</dbReference>
<evidence type="ECO:0000313" key="3">
    <source>
        <dbReference type="EMBL" id="NXN08365.1"/>
    </source>
</evidence>
<dbReference type="AlphaFoldDB" id="A0A7L1G4E5"/>
<dbReference type="SUPFAM" id="SSF57756">
    <property type="entry name" value="Retrovirus zinc finger-like domains"/>
    <property type="match status" value="1"/>
</dbReference>
<dbReference type="InterPro" id="IPR001878">
    <property type="entry name" value="Znf_CCHC"/>
</dbReference>
<accession>A0A7L1G4E5</accession>
<dbReference type="InterPro" id="IPR036875">
    <property type="entry name" value="Znf_CCHC_sf"/>
</dbReference>
<evidence type="ECO:0000256" key="1">
    <source>
        <dbReference type="PROSITE-ProRule" id="PRU00047"/>
    </source>
</evidence>
<feature type="non-terminal residue" evidence="3">
    <location>
        <position position="69"/>
    </location>
</feature>
<dbReference type="GO" id="GO:0008270">
    <property type="term" value="F:zinc ion binding"/>
    <property type="evidence" value="ECO:0007669"/>
    <property type="project" value="UniProtKB-KW"/>
</dbReference>
<dbReference type="GO" id="GO:0003676">
    <property type="term" value="F:nucleic acid binding"/>
    <property type="evidence" value="ECO:0007669"/>
    <property type="project" value="InterPro"/>
</dbReference>
<dbReference type="OrthoDB" id="9386882at2759"/>
<keyword evidence="1" id="KW-0862">Zinc</keyword>
<dbReference type="SUPFAM" id="SSF47353">
    <property type="entry name" value="Retrovirus capsid dimerization domain-like"/>
    <property type="match status" value="1"/>
</dbReference>
<name>A0A7L1G4E5_9PICI</name>
<dbReference type="Gene3D" id="1.10.1200.30">
    <property type="match status" value="1"/>
</dbReference>
<keyword evidence="1" id="KW-0479">Metal-binding</keyword>
<gene>
    <name evidence="3" type="primary">Ervk9_0</name>
    <name evidence="3" type="ORF">INDMAC_R15299</name>
</gene>
<evidence type="ECO:0000313" key="4">
    <source>
        <dbReference type="Proteomes" id="UP000557230"/>
    </source>
</evidence>
<dbReference type="EMBL" id="VXBD01002469">
    <property type="protein sequence ID" value="NXN08365.1"/>
    <property type="molecule type" value="Genomic_DNA"/>
</dbReference>
<dbReference type="Proteomes" id="UP000557230">
    <property type="component" value="Unassembled WGS sequence"/>
</dbReference>
<sequence>ANADCKKLVKSLPNQNTTLIKMIEACNRIGTGEHKYEAMAAVFAAMKGPTNAGVCYGCDKLGHLKKNCL</sequence>
<proteinExistence type="predicted"/>
<keyword evidence="4" id="KW-1185">Reference proteome</keyword>
<keyword evidence="1" id="KW-0863">Zinc-finger</keyword>